<dbReference type="GO" id="GO:0003677">
    <property type="term" value="F:DNA binding"/>
    <property type="evidence" value="ECO:0007669"/>
    <property type="project" value="UniProtKB-KW"/>
</dbReference>
<keyword evidence="1" id="KW-0805">Transcription regulation</keyword>
<gene>
    <name evidence="5" type="ordered locus">Smed_1673</name>
</gene>
<dbReference type="InterPro" id="IPR015927">
    <property type="entry name" value="Peptidase_S24_S26A/B/C"/>
</dbReference>
<evidence type="ECO:0000256" key="2">
    <source>
        <dbReference type="ARBA" id="ARBA00023125"/>
    </source>
</evidence>
<feature type="domain" description="HTH cro/C1-type" evidence="4">
    <location>
        <begin position="9"/>
        <end position="64"/>
    </location>
</feature>
<dbReference type="HOGENOM" id="CLU_097949_0_0_5"/>
<dbReference type="PANTHER" id="PTHR40661:SF3">
    <property type="entry name" value="FELS-1 PROPHAGE TRANSCRIPTIONAL REGULATOR"/>
    <property type="match status" value="1"/>
</dbReference>
<dbReference type="Gene3D" id="1.10.260.40">
    <property type="entry name" value="lambda repressor-like DNA-binding domains"/>
    <property type="match status" value="1"/>
</dbReference>
<dbReference type="InterPro" id="IPR010982">
    <property type="entry name" value="Lambda_DNA-bd_dom_sf"/>
</dbReference>
<dbReference type="CDD" id="cd06529">
    <property type="entry name" value="S24_LexA-like"/>
    <property type="match status" value="1"/>
</dbReference>
<accession>A6UA30</accession>
<dbReference type="RefSeq" id="WP_011975816.1">
    <property type="nucleotide sequence ID" value="NC_009636.1"/>
</dbReference>
<dbReference type="PATRIC" id="fig|366394.8.peg.4811"/>
<sequence>MTETIHDRIKERLRIMDLSPQAASMKAGLSKDTLRKLLANRDQLPTGKTLSALAPALEVSEQWLLTGQDSGPSQPVQPQQEVRVANIELPTNSAMPKDVPVLGTAAGSHHRGAFQLTSDAIDYVRRPPALMGTKDIYSLYVEGSSMEPQYWQGDLVYVHPHKPARSGDAVVVQCRIGDEEPDGTVEATIGLYVRRTGEALIIRKHNPPAEIEIKNEAIISYHKVLTMNELFGI</sequence>
<dbReference type="SUPFAM" id="SSF47413">
    <property type="entry name" value="lambda repressor-like DNA-binding domains"/>
    <property type="match status" value="1"/>
</dbReference>
<proteinExistence type="predicted"/>
<evidence type="ECO:0000259" key="4">
    <source>
        <dbReference type="PROSITE" id="PS50943"/>
    </source>
</evidence>
<dbReference type="Pfam" id="PF00717">
    <property type="entry name" value="Peptidase_S24"/>
    <property type="match status" value="1"/>
</dbReference>
<dbReference type="CDD" id="cd00093">
    <property type="entry name" value="HTH_XRE"/>
    <property type="match status" value="1"/>
</dbReference>
<reference evidence="6" key="1">
    <citation type="submission" date="2007-06" db="EMBL/GenBank/DDBJ databases">
        <title>Complete sequence of Sinorhizobium medicae WSM419 chromosome.</title>
        <authorList>
            <consortium name="US DOE Joint Genome Institute"/>
            <person name="Copeland A."/>
            <person name="Lucas S."/>
            <person name="Lapidus A."/>
            <person name="Barry K."/>
            <person name="Glavina del Rio T."/>
            <person name="Dalin E."/>
            <person name="Tice H."/>
            <person name="Pitluck S."/>
            <person name="Chain P."/>
            <person name="Malfatti S."/>
            <person name="Shin M."/>
            <person name="Vergez L."/>
            <person name="Schmutz J."/>
            <person name="Larimer F."/>
            <person name="Land M."/>
            <person name="Hauser L."/>
            <person name="Kyrpides N."/>
            <person name="Mikhailova N."/>
            <person name="Reeve W.G."/>
            <person name="Richardson P."/>
        </authorList>
    </citation>
    <scope>NUCLEOTIDE SEQUENCE [LARGE SCALE GENOMIC DNA]</scope>
    <source>
        <strain evidence="6">WSM419</strain>
    </source>
</reference>
<name>A6UA30_SINMW</name>
<dbReference type="PANTHER" id="PTHR40661">
    <property type="match status" value="1"/>
</dbReference>
<dbReference type="PROSITE" id="PS50943">
    <property type="entry name" value="HTH_CROC1"/>
    <property type="match status" value="1"/>
</dbReference>
<dbReference type="InterPro" id="IPR039418">
    <property type="entry name" value="LexA-like"/>
</dbReference>
<dbReference type="EMBL" id="CP000738">
    <property type="protein sequence ID" value="ABR60510.1"/>
    <property type="molecule type" value="Genomic_DNA"/>
</dbReference>
<dbReference type="SUPFAM" id="SSF51306">
    <property type="entry name" value="LexA/Signal peptidase"/>
    <property type="match status" value="1"/>
</dbReference>
<dbReference type="STRING" id="366394.Smed_1673"/>
<dbReference type="InterPro" id="IPR001387">
    <property type="entry name" value="Cro/C1-type_HTH"/>
</dbReference>
<keyword evidence="3" id="KW-0804">Transcription</keyword>
<protein>
    <submittedName>
        <fullName evidence="5">Putative phage repressor</fullName>
    </submittedName>
</protein>
<dbReference type="KEGG" id="smd:Smed_1673"/>
<dbReference type="SMART" id="SM00530">
    <property type="entry name" value="HTH_XRE"/>
    <property type="match status" value="1"/>
</dbReference>
<evidence type="ECO:0000256" key="3">
    <source>
        <dbReference type="ARBA" id="ARBA00023163"/>
    </source>
</evidence>
<dbReference type="Gene3D" id="2.10.109.10">
    <property type="entry name" value="Umud Fragment, subunit A"/>
    <property type="match status" value="1"/>
</dbReference>
<dbReference type="InterPro" id="IPR036286">
    <property type="entry name" value="LexA/Signal_pep-like_sf"/>
</dbReference>
<evidence type="ECO:0000313" key="6">
    <source>
        <dbReference type="Proteomes" id="UP000001108"/>
    </source>
</evidence>
<dbReference type="OrthoDB" id="528805at2"/>
<dbReference type="eggNOG" id="COG2932">
    <property type="taxonomic scope" value="Bacteria"/>
</dbReference>
<organism evidence="5 6">
    <name type="scientific">Sinorhizobium medicae (strain WSM419)</name>
    <name type="common">Ensifer medicae</name>
    <dbReference type="NCBI Taxonomy" id="366394"/>
    <lineage>
        <taxon>Bacteria</taxon>
        <taxon>Pseudomonadati</taxon>
        <taxon>Pseudomonadota</taxon>
        <taxon>Alphaproteobacteria</taxon>
        <taxon>Hyphomicrobiales</taxon>
        <taxon>Rhizobiaceae</taxon>
        <taxon>Sinorhizobium/Ensifer group</taxon>
        <taxon>Sinorhizobium</taxon>
    </lineage>
</organism>
<dbReference type="AlphaFoldDB" id="A6UA30"/>
<evidence type="ECO:0000313" key="5">
    <source>
        <dbReference type="EMBL" id="ABR60510.1"/>
    </source>
</evidence>
<keyword evidence="2" id="KW-0238">DNA-binding</keyword>
<dbReference type="Proteomes" id="UP000001108">
    <property type="component" value="Chromosome"/>
</dbReference>
<reference evidence="5 6" key="2">
    <citation type="journal article" date="2010" name="Stand. Genomic Sci.">
        <title>Complete genome sequence of the Medicago microsymbiont Ensifer (Sinorhizobium) medicae strain WSM419.</title>
        <authorList>
            <person name="Reeve W."/>
            <person name="Chain P."/>
            <person name="O'Hara G."/>
            <person name="Ardley J."/>
            <person name="Nandesena K."/>
            <person name="Brau L."/>
            <person name="Tiwari R."/>
            <person name="Malfatti S."/>
            <person name="Kiss H."/>
            <person name="Lapidus A."/>
            <person name="Copeland A."/>
            <person name="Nolan M."/>
            <person name="Land M."/>
            <person name="Hauser L."/>
            <person name="Chang Y.J."/>
            <person name="Ivanova N."/>
            <person name="Mavromatis K."/>
            <person name="Markowitz V."/>
            <person name="Kyrpides N."/>
            <person name="Gollagher M."/>
            <person name="Yates R."/>
            <person name="Dilworth M."/>
            <person name="Howieson J."/>
        </authorList>
    </citation>
    <scope>NUCLEOTIDE SEQUENCE [LARGE SCALE GENOMIC DNA]</scope>
    <source>
        <strain evidence="5 6">WSM419</strain>
    </source>
</reference>
<evidence type="ECO:0000256" key="1">
    <source>
        <dbReference type="ARBA" id="ARBA00023015"/>
    </source>
</evidence>